<sequence>MLNDDIIRGICAELDGFEAVLLSLGLASRIFLEPALDVLWKRMDSIELLLSVLPETTLVNGKKMFLKPIAPSSRDRLHFYTSRVREFYDWERDERFVHDSVYAYLGHERPIFPKLRTLHITHRLCSSNSFTFFLATSLMVVSWPWHSRRGAVSSPDLGPSLAFLVSKSPGLKSLTLEEHTYSGLSLSLRRLLVLESLSVRRLSYLGADFIQTIALLPRLTDLSLTIPAAVVLDYTGVKGGFPSLTKITLEGSTSDTRKFLAAARPQALQDLTINFNLDDQTPRPADIATITHSISSFPFLAI</sequence>
<name>A0A9P5U4S6_9AGAR</name>
<evidence type="ECO:0000313" key="1">
    <source>
        <dbReference type="EMBL" id="KAF9065972.1"/>
    </source>
</evidence>
<reference evidence="1" key="1">
    <citation type="submission" date="2020-11" db="EMBL/GenBank/DDBJ databases">
        <authorList>
            <consortium name="DOE Joint Genome Institute"/>
            <person name="Ahrendt S."/>
            <person name="Riley R."/>
            <person name="Andreopoulos W."/>
            <person name="Labutti K."/>
            <person name="Pangilinan J."/>
            <person name="Ruiz-Duenas F.J."/>
            <person name="Barrasa J.M."/>
            <person name="Sanchez-Garcia M."/>
            <person name="Camarero S."/>
            <person name="Miyauchi S."/>
            <person name="Serrano A."/>
            <person name="Linde D."/>
            <person name="Babiker R."/>
            <person name="Drula E."/>
            <person name="Ayuso-Fernandez I."/>
            <person name="Pacheco R."/>
            <person name="Padilla G."/>
            <person name="Ferreira P."/>
            <person name="Barriuso J."/>
            <person name="Kellner H."/>
            <person name="Castanera R."/>
            <person name="Alfaro M."/>
            <person name="Ramirez L."/>
            <person name="Pisabarro A.G."/>
            <person name="Kuo A."/>
            <person name="Tritt A."/>
            <person name="Lipzen A."/>
            <person name="He G."/>
            <person name="Yan M."/>
            <person name="Ng V."/>
            <person name="Cullen D."/>
            <person name="Martin F."/>
            <person name="Rosso M.-N."/>
            <person name="Henrissat B."/>
            <person name="Hibbett D."/>
            <person name="Martinez A.T."/>
            <person name="Grigoriev I.V."/>
        </authorList>
    </citation>
    <scope>NUCLEOTIDE SEQUENCE</scope>
    <source>
        <strain evidence="1">AH 40177</strain>
    </source>
</reference>
<dbReference type="SUPFAM" id="SSF52047">
    <property type="entry name" value="RNI-like"/>
    <property type="match status" value="1"/>
</dbReference>
<dbReference type="Proteomes" id="UP000772434">
    <property type="component" value="Unassembled WGS sequence"/>
</dbReference>
<gene>
    <name evidence="1" type="ORF">BDP27DRAFT_1331371</name>
</gene>
<evidence type="ECO:0008006" key="3">
    <source>
        <dbReference type="Google" id="ProtNLM"/>
    </source>
</evidence>
<proteinExistence type="predicted"/>
<dbReference type="EMBL" id="JADNRY010000095">
    <property type="protein sequence ID" value="KAF9065972.1"/>
    <property type="molecule type" value="Genomic_DNA"/>
</dbReference>
<comment type="caution">
    <text evidence="1">The sequence shown here is derived from an EMBL/GenBank/DDBJ whole genome shotgun (WGS) entry which is preliminary data.</text>
</comment>
<protein>
    <recommendedName>
        <fullName evidence="3">F-box domain-containing protein</fullName>
    </recommendedName>
</protein>
<dbReference type="OrthoDB" id="3543113at2759"/>
<evidence type="ECO:0000313" key="2">
    <source>
        <dbReference type="Proteomes" id="UP000772434"/>
    </source>
</evidence>
<keyword evidence="2" id="KW-1185">Reference proteome</keyword>
<organism evidence="1 2">
    <name type="scientific">Rhodocollybia butyracea</name>
    <dbReference type="NCBI Taxonomy" id="206335"/>
    <lineage>
        <taxon>Eukaryota</taxon>
        <taxon>Fungi</taxon>
        <taxon>Dikarya</taxon>
        <taxon>Basidiomycota</taxon>
        <taxon>Agaricomycotina</taxon>
        <taxon>Agaricomycetes</taxon>
        <taxon>Agaricomycetidae</taxon>
        <taxon>Agaricales</taxon>
        <taxon>Marasmiineae</taxon>
        <taxon>Omphalotaceae</taxon>
        <taxon>Rhodocollybia</taxon>
    </lineage>
</organism>
<accession>A0A9P5U4S6</accession>
<dbReference type="AlphaFoldDB" id="A0A9P5U4S6"/>